<dbReference type="PANTHER" id="PTHR43877">
    <property type="entry name" value="AMINOALKYLPHOSPHONATE N-ACETYLTRANSFERASE-RELATED-RELATED"/>
    <property type="match status" value="1"/>
</dbReference>
<dbReference type="EMBL" id="JACHMO010000001">
    <property type="protein sequence ID" value="MBB5800828.1"/>
    <property type="molecule type" value="Genomic_DNA"/>
</dbReference>
<evidence type="ECO:0000256" key="2">
    <source>
        <dbReference type="ARBA" id="ARBA00023315"/>
    </source>
</evidence>
<dbReference type="Proteomes" id="UP000552097">
    <property type="component" value="Unassembled WGS sequence"/>
</dbReference>
<keyword evidence="2" id="KW-0012">Acyltransferase</keyword>
<keyword evidence="5" id="KW-1185">Reference proteome</keyword>
<name>A0A7W9HF72_9PSEU</name>
<comment type="caution">
    <text evidence="4">The sequence shown here is derived from an EMBL/GenBank/DDBJ whole genome shotgun (WGS) entry which is preliminary data.</text>
</comment>
<reference evidence="4 5" key="1">
    <citation type="submission" date="2020-08" db="EMBL/GenBank/DDBJ databases">
        <title>Sequencing the genomes of 1000 actinobacteria strains.</title>
        <authorList>
            <person name="Klenk H.-P."/>
        </authorList>
    </citation>
    <scope>NUCLEOTIDE SEQUENCE [LARGE SCALE GENOMIC DNA]</scope>
    <source>
        <strain evidence="4 5">DSM 45486</strain>
    </source>
</reference>
<protein>
    <submittedName>
        <fullName evidence="4">GNAT superfamily N-acetyltransferase</fullName>
    </submittedName>
</protein>
<gene>
    <name evidence="4" type="ORF">F4560_000596</name>
</gene>
<dbReference type="AlphaFoldDB" id="A0A7W9HF72"/>
<evidence type="ECO:0000313" key="4">
    <source>
        <dbReference type="EMBL" id="MBB5800828.1"/>
    </source>
</evidence>
<keyword evidence="1 4" id="KW-0808">Transferase</keyword>
<feature type="domain" description="N-acetyltransferase" evidence="3">
    <location>
        <begin position="3"/>
        <end position="150"/>
    </location>
</feature>
<accession>A0A7W9HF72</accession>
<dbReference type="InterPro" id="IPR000182">
    <property type="entry name" value="GNAT_dom"/>
</dbReference>
<dbReference type="GO" id="GO:0016747">
    <property type="term" value="F:acyltransferase activity, transferring groups other than amino-acyl groups"/>
    <property type="evidence" value="ECO:0007669"/>
    <property type="project" value="InterPro"/>
</dbReference>
<proteinExistence type="predicted"/>
<dbReference type="Gene3D" id="3.40.630.30">
    <property type="match status" value="1"/>
</dbReference>
<evidence type="ECO:0000313" key="5">
    <source>
        <dbReference type="Proteomes" id="UP000552097"/>
    </source>
</evidence>
<dbReference type="CDD" id="cd04301">
    <property type="entry name" value="NAT_SF"/>
    <property type="match status" value="1"/>
</dbReference>
<dbReference type="Pfam" id="PF00583">
    <property type="entry name" value="Acetyltransf_1"/>
    <property type="match status" value="1"/>
</dbReference>
<sequence>MTLTIRRATAEDVPAIAAMLADDELGALRESLDDLAPYERAFAAIDASDHDVLVVAERDGVVVGTLQLTVLRGLSRRGASRAQIEAVRVASSARGEGLGKRLVRWAVDEAKTRGCAVVQLTSHKSRVDAHRFYLRLGFVQSHEGFKLPLS</sequence>
<dbReference type="SUPFAM" id="SSF55729">
    <property type="entry name" value="Acyl-CoA N-acyltransferases (Nat)"/>
    <property type="match status" value="1"/>
</dbReference>
<organism evidence="4 5">
    <name type="scientific">Saccharothrix ecbatanensis</name>
    <dbReference type="NCBI Taxonomy" id="1105145"/>
    <lineage>
        <taxon>Bacteria</taxon>
        <taxon>Bacillati</taxon>
        <taxon>Actinomycetota</taxon>
        <taxon>Actinomycetes</taxon>
        <taxon>Pseudonocardiales</taxon>
        <taxon>Pseudonocardiaceae</taxon>
        <taxon>Saccharothrix</taxon>
    </lineage>
</organism>
<dbReference type="PANTHER" id="PTHR43877:SF2">
    <property type="entry name" value="AMINOALKYLPHOSPHONATE N-ACETYLTRANSFERASE-RELATED"/>
    <property type="match status" value="1"/>
</dbReference>
<dbReference type="PROSITE" id="PS51186">
    <property type="entry name" value="GNAT"/>
    <property type="match status" value="1"/>
</dbReference>
<evidence type="ECO:0000259" key="3">
    <source>
        <dbReference type="PROSITE" id="PS51186"/>
    </source>
</evidence>
<dbReference type="InterPro" id="IPR050832">
    <property type="entry name" value="Bact_Acetyltransf"/>
</dbReference>
<dbReference type="InterPro" id="IPR016181">
    <property type="entry name" value="Acyl_CoA_acyltransferase"/>
</dbReference>
<evidence type="ECO:0000256" key="1">
    <source>
        <dbReference type="ARBA" id="ARBA00022679"/>
    </source>
</evidence>